<dbReference type="RefSeq" id="WP_238313274.1">
    <property type="nucleotide sequence ID" value="NZ_BPQV01000013.1"/>
</dbReference>
<accession>A0ABQ4TDF1</accession>
<organism evidence="1 2">
    <name type="scientific">Methylobacterium organophilum</name>
    <dbReference type="NCBI Taxonomy" id="410"/>
    <lineage>
        <taxon>Bacteria</taxon>
        <taxon>Pseudomonadati</taxon>
        <taxon>Pseudomonadota</taxon>
        <taxon>Alphaproteobacteria</taxon>
        <taxon>Hyphomicrobiales</taxon>
        <taxon>Methylobacteriaceae</taxon>
        <taxon>Methylobacterium</taxon>
    </lineage>
</organism>
<gene>
    <name evidence="1" type="ORF">LKMONMHP_3971</name>
</gene>
<evidence type="ECO:0000313" key="2">
    <source>
        <dbReference type="Proteomes" id="UP001055156"/>
    </source>
</evidence>
<dbReference type="Proteomes" id="UP001055156">
    <property type="component" value="Unassembled WGS sequence"/>
</dbReference>
<reference evidence="1" key="1">
    <citation type="journal article" date="2021" name="Front. Microbiol.">
        <title>Comprehensive Comparative Genomics and Phenotyping of Methylobacterium Species.</title>
        <authorList>
            <person name="Alessa O."/>
            <person name="Ogura Y."/>
            <person name="Fujitani Y."/>
            <person name="Takami H."/>
            <person name="Hayashi T."/>
            <person name="Sahin N."/>
            <person name="Tani A."/>
        </authorList>
    </citation>
    <scope>NUCLEOTIDE SEQUENCE</scope>
    <source>
        <strain evidence="1">NBRC 15689</strain>
    </source>
</reference>
<sequence>MSHKFKLGQRVKRLRPVSLADKTGFADVAEIVRLMPADQSGEVSYRIRSGFAERAVREDEIEAAL</sequence>
<comment type="caution">
    <text evidence="1">The sequence shown here is derived from an EMBL/GenBank/DDBJ whole genome shotgun (WGS) entry which is preliminary data.</text>
</comment>
<name>A0ABQ4TDF1_METOR</name>
<proteinExistence type="predicted"/>
<keyword evidence="2" id="KW-1185">Reference proteome</keyword>
<reference evidence="1" key="2">
    <citation type="submission" date="2021-08" db="EMBL/GenBank/DDBJ databases">
        <authorList>
            <person name="Tani A."/>
            <person name="Ola A."/>
            <person name="Ogura Y."/>
            <person name="Katsura K."/>
            <person name="Hayashi T."/>
        </authorList>
    </citation>
    <scope>NUCLEOTIDE SEQUENCE</scope>
    <source>
        <strain evidence="1">NBRC 15689</strain>
    </source>
</reference>
<dbReference type="EMBL" id="BPQV01000013">
    <property type="protein sequence ID" value="GJE29096.1"/>
    <property type="molecule type" value="Genomic_DNA"/>
</dbReference>
<evidence type="ECO:0000313" key="1">
    <source>
        <dbReference type="EMBL" id="GJE29096.1"/>
    </source>
</evidence>
<protein>
    <submittedName>
        <fullName evidence="1">Uncharacterized protein</fullName>
    </submittedName>
</protein>